<evidence type="ECO:0000313" key="3">
    <source>
        <dbReference type="Proteomes" id="UP001169719"/>
    </source>
</evidence>
<evidence type="ECO:0008006" key="4">
    <source>
        <dbReference type="Google" id="ProtNLM"/>
    </source>
</evidence>
<keyword evidence="1" id="KW-1133">Transmembrane helix</keyword>
<sequence>MFWIIRFLRPQLTPFFTLIGIAAIYAYATGQDINATLGKLLSPLVPIALFFKEMALDIAQSLMTSVL</sequence>
<organism evidence="2 3">
    <name type="scientific">Vibrio agarivorans</name>
    <dbReference type="NCBI Taxonomy" id="153622"/>
    <lineage>
        <taxon>Bacteria</taxon>
        <taxon>Pseudomonadati</taxon>
        <taxon>Pseudomonadota</taxon>
        <taxon>Gammaproteobacteria</taxon>
        <taxon>Vibrionales</taxon>
        <taxon>Vibrionaceae</taxon>
        <taxon>Vibrio</taxon>
    </lineage>
</organism>
<keyword evidence="1" id="KW-0472">Membrane</keyword>
<evidence type="ECO:0000313" key="2">
    <source>
        <dbReference type="EMBL" id="MDN2483924.1"/>
    </source>
</evidence>
<feature type="transmembrane region" description="Helical" evidence="1">
    <location>
        <begin position="12"/>
        <end position="28"/>
    </location>
</feature>
<dbReference type="EMBL" id="JAUEOZ010000003">
    <property type="protein sequence ID" value="MDN2483924.1"/>
    <property type="molecule type" value="Genomic_DNA"/>
</dbReference>
<comment type="caution">
    <text evidence="2">The sequence shown here is derived from an EMBL/GenBank/DDBJ whole genome shotgun (WGS) entry which is preliminary data.</text>
</comment>
<proteinExistence type="predicted"/>
<evidence type="ECO:0000256" key="1">
    <source>
        <dbReference type="SAM" id="Phobius"/>
    </source>
</evidence>
<keyword evidence="3" id="KW-1185">Reference proteome</keyword>
<protein>
    <recommendedName>
        <fullName evidence="4">Nucleoside transporter/FeoB GTPase Gate domain-containing protein</fullName>
    </recommendedName>
</protein>
<dbReference type="RefSeq" id="WP_289964102.1">
    <property type="nucleotide sequence ID" value="NZ_JAUEOZ010000003.1"/>
</dbReference>
<name>A0ABT7Y7C1_9VIBR</name>
<reference evidence="2" key="1">
    <citation type="submission" date="2024-05" db="EMBL/GenBank/DDBJ databases">
        <title>Genome Sequences of Four Agar- Degrading Marine Bacteria.</title>
        <authorList>
            <person name="Phillips E.K."/>
            <person name="Shaffer J.C."/>
            <person name="Henson M.W."/>
            <person name="Temperton B."/>
            <person name="Thrash C.J."/>
            <person name="Martin M.O."/>
        </authorList>
    </citation>
    <scope>NUCLEOTIDE SEQUENCE</scope>
    <source>
        <strain evidence="2">EKP203</strain>
    </source>
</reference>
<accession>A0ABT7Y7C1</accession>
<dbReference type="Proteomes" id="UP001169719">
    <property type="component" value="Unassembled WGS sequence"/>
</dbReference>
<gene>
    <name evidence="2" type="ORF">QWJ08_21450</name>
</gene>
<keyword evidence="1" id="KW-0812">Transmembrane</keyword>